<proteinExistence type="predicted"/>
<dbReference type="OrthoDB" id="4941530at2"/>
<dbReference type="Pfam" id="PF13577">
    <property type="entry name" value="SnoaL_4"/>
    <property type="match status" value="1"/>
</dbReference>
<comment type="caution">
    <text evidence="3">The sequence shown here is derived from an EMBL/GenBank/DDBJ whole genome shotgun (WGS) entry which is preliminary data.</text>
</comment>
<dbReference type="CDD" id="cd00531">
    <property type="entry name" value="NTF2_like"/>
    <property type="match status" value="1"/>
</dbReference>
<evidence type="ECO:0000256" key="1">
    <source>
        <dbReference type="SAM" id="MobiDB-lite"/>
    </source>
</evidence>
<gene>
    <name evidence="3" type="ORF">EXE59_20505</name>
</gene>
<feature type="domain" description="SnoaL-like" evidence="2">
    <location>
        <begin position="53"/>
        <end position="177"/>
    </location>
</feature>
<protein>
    <submittedName>
        <fullName evidence="3">Nuclear transport factor 2 family protein</fullName>
    </submittedName>
</protein>
<reference evidence="3 4" key="1">
    <citation type="submission" date="2019-04" db="EMBL/GenBank/DDBJ databases">
        <title>Three New Species of Nocardioides, Nocardioides euryhalodurans sp. nov., Nocardioides seonyuensis sp. nov. and Nocardioides eburneoflavus sp. nov. Isolated from Soil.</title>
        <authorList>
            <person name="Roh S.G."/>
            <person name="Lee C."/>
            <person name="Kim M.-K."/>
            <person name="Kim S.B."/>
        </authorList>
    </citation>
    <scope>NUCLEOTIDE SEQUENCE [LARGE SCALE GENOMIC DNA]</scope>
    <source>
        <strain evidence="3 4">MMS17-SY213</strain>
    </source>
</reference>
<sequence length="189" mass="20702">MATGRSCARASTSSGPSACSTTASSSVKQQPTDMDNHSTGDEMTSMTTDATTRAADIEEIRMLSARYAKGLDTFDMDALMAPYTADAVFDAGPMGLESYSGTEAIRDFFAHNQEVMADQMHLFSNFIIDFDGPDQACGSNYLLQDGHNKEGATVKCFCMNEDVYRRTPDGWRIASRRISPLMPPQLENY</sequence>
<dbReference type="SUPFAM" id="SSF54427">
    <property type="entry name" value="NTF2-like"/>
    <property type="match status" value="1"/>
</dbReference>
<dbReference type="InterPro" id="IPR032710">
    <property type="entry name" value="NTF2-like_dom_sf"/>
</dbReference>
<accession>A0A4Z1CI70</accession>
<dbReference type="Gene3D" id="3.10.450.50">
    <property type="match status" value="1"/>
</dbReference>
<evidence type="ECO:0000259" key="2">
    <source>
        <dbReference type="Pfam" id="PF13577"/>
    </source>
</evidence>
<dbReference type="InterPro" id="IPR037401">
    <property type="entry name" value="SnoaL-like"/>
</dbReference>
<name>A0A4Z1CI70_9ACTN</name>
<dbReference type="AlphaFoldDB" id="A0A4Z1CI70"/>
<dbReference type="EMBL" id="SRRO01000001">
    <property type="protein sequence ID" value="TGN66068.1"/>
    <property type="molecule type" value="Genomic_DNA"/>
</dbReference>
<feature type="region of interest" description="Disordered" evidence="1">
    <location>
        <begin position="1"/>
        <end position="48"/>
    </location>
</feature>
<feature type="compositionally biased region" description="Polar residues" evidence="1">
    <location>
        <begin position="9"/>
        <end position="33"/>
    </location>
</feature>
<dbReference type="Proteomes" id="UP000297496">
    <property type="component" value="Unassembled WGS sequence"/>
</dbReference>
<evidence type="ECO:0000313" key="3">
    <source>
        <dbReference type="EMBL" id="TGN66068.1"/>
    </source>
</evidence>
<keyword evidence="4" id="KW-1185">Reference proteome</keyword>
<evidence type="ECO:0000313" key="4">
    <source>
        <dbReference type="Proteomes" id="UP000297496"/>
    </source>
</evidence>
<organism evidence="3 4">
    <name type="scientific">Nocardioides eburneiflavus</name>
    <dbReference type="NCBI Taxonomy" id="2518372"/>
    <lineage>
        <taxon>Bacteria</taxon>
        <taxon>Bacillati</taxon>
        <taxon>Actinomycetota</taxon>
        <taxon>Actinomycetes</taxon>
        <taxon>Propionibacteriales</taxon>
        <taxon>Nocardioidaceae</taxon>
        <taxon>Nocardioides</taxon>
    </lineage>
</organism>